<organism evidence="9 10">
    <name type="scientific">Paenibacillus antri</name>
    <dbReference type="NCBI Taxonomy" id="2582848"/>
    <lineage>
        <taxon>Bacteria</taxon>
        <taxon>Bacillati</taxon>
        <taxon>Bacillota</taxon>
        <taxon>Bacilli</taxon>
        <taxon>Bacillales</taxon>
        <taxon>Paenibacillaceae</taxon>
        <taxon>Paenibacillus</taxon>
    </lineage>
</organism>
<feature type="transmembrane region" description="Helical" evidence="7">
    <location>
        <begin position="114"/>
        <end position="139"/>
    </location>
</feature>
<comment type="similarity">
    <text evidence="2">Belongs to the CPA3 antiporters (TC 2.A.63) subunit B family.</text>
</comment>
<evidence type="ECO:0000259" key="8">
    <source>
        <dbReference type="Pfam" id="PF04039"/>
    </source>
</evidence>
<evidence type="ECO:0000256" key="5">
    <source>
        <dbReference type="ARBA" id="ARBA00022989"/>
    </source>
</evidence>
<keyword evidence="6 7" id="KW-0472">Membrane</keyword>
<dbReference type="GO" id="GO:0005886">
    <property type="term" value="C:plasma membrane"/>
    <property type="evidence" value="ECO:0007669"/>
    <property type="project" value="UniProtKB-SubCell"/>
</dbReference>
<keyword evidence="10" id="KW-1185">Reference proteome</keyword>
<evidence type="ECO:0000256" key="1">
    <source>
        <dbReference type="ARBA" id="ARBA00004651"/>
    </source>
</evidence>
<feature type="domain" description="Na+/H+ antiporter MnhB subunit-related protein" evidence="8">
    <location>
        <begin position="10"/>
        <end position="134"/>
    </location>
</feature>
<protein>
    <submittedName>
        <fullName evidence="9">Na(+)/H(+) antiporter subunit B</fullName>
    </submittedName>
</protein>
<gene>
    <name evidence="9" type="ORF">FE782_04565</name>
</gene>
<dbReference type="InterPro" id="IPR007182">
    <property type="entry name" value="MnhB"/>
</dbReference>
<keyword evidence="5 7" id="KW-1133">Transmembrane helix</keyword>
<reference evidence="9 10" key="1">
    <citation type="submission" date="2019-05" db="EMBL/GenBank/DDBJ databases">
        <authorList>
            <person name="Narsing Rao M.P."/>
            <person name="Li W.J."/>
        </authorList>
    </citation>
    <scope>NUCLEOTIDE SEQUENCE [LARGE SCALE GENOMIC DNA]</scope>
    <source>
        <strain evidence="9 10">SYSU_K30003</strain>
    </source>
</reference>
<comment type="caution">
    <text evidence="9">The sequence shown here is derived from an EMBL/GenBank/DDBJ whole genome shotgun (WGS) entry which is preliminary data.</text>
</comment>
<keyword evidence="3" id="KW-1003">Cell membrane</keyword>
<feature type="transmembrane region" description="Helical" evidence="7">
    <location>
        <begin position="9"/>
        <end position="32"/>
    </location>
</feature>
<proteinExistence type="inferred from homology"/>
<evidence type="ECO:0000256" key="3">
    <source>
        <dbReference type="ARBA" id="ARBA00022475"/>
    </source>
</evidence>
<evidence type="ECO:0000313" key="9">
    <source>
        <dbReference type="EMBL" id="TLS53549.1"/>
    </source>
</evidence>
<accession>A0A5R9GEI5</accession>
<dbReference type="OrthoDB" id="9798859at2"/>
<sequence length="143" mass="15321">MRRMKANDVILRTVAKLVVFIILAFAAHLFFAGHNDPGGGFIGGLVTASALVLLALAFDLKTVRKVVPVDFRIVTAIGLLVAVLTGVGSFAFDQPFLSHTFAYKELPFLGKKELATAVLFDLGVYLAVVGVTMTIILSIGEDR</sequence>
<dbReference type="PANTHER" id="PTHR33932:SF4">
    <property type="entry name" value="NA(+)_H(+) ANTIPORTER SUBUNIT B"/>
    <property type="match status" value="1"/>
</dbReference>
<dbReference type="Pfam" id="PF04039">
    <property type="entry name" value="MnhB"/>
    <property type="match status" value="1"/>
</dbReference>
<name>A0A5R9GEI5_9BACL</name>
<feature type="transmembrane region" description="Helical" evidence="7">
    <location>
        <begin position="70"/>
        <end position="92"/>
    </location>
</feature>
<feature type="transmembrane region" description="Helical" evidence="7">
    <location>
        <begin position="38"/>
        <end position="58"/>
    </location>
</feature>
<evidence type="ECO:0000256" key="2">
    <source>
        <dbReference type="ARBA" id="ARBA00009425"/>
    </source>
</evidence>
<dbReference type="AlphaFoldDB" id="A0A5R9GEI5"/>
<dbReference type="InterPro" id="IPR050622">
    <property type="entry name" value="CPA3_antiporter_subunitB"/>
</dbReference>
<evidence type="ECO:0000256" key="6">
    <source>
        <dbReference type="ARBA" id="ARBA00023136"/>
    </source>
</evidence>
<evidence type="ECO:0000256" key="4">
    <source>
        <dbReference type="ARBA" id="ARBA00022692"/>
    </source>
</evidence>
<keyword evidence="4 7" id="KW-0812">Transmembrane</keyword>
<evidence type="ECO:0000313" key="10">
    <source>
        <dbReference type="Proteomes" id="UP000309676"/>
    </source>
</evidence>
<dbReference type="NCBIfam" id="NF009223">
    <property type="entry name" value="PRK12573.1"/>
    <property type="match status" value="1"/>
</dbReference>
<comment type="subcellular location">
    <subcellularLocation>
        <location evidence="1">Cell membrane</location>
        <topology evidence="1">Multi-pass membrane protein</topology>
    </subcellularLocation>
</comment>
<dbReference type="Proteomes" id="UP000309676">
    <property type="component" value="Unassembled WGS sequence"/>
</dbReference>
<evidence type="ECO:0000256" key="7">
    <source>
        <dbReference type="SAM" id="Phobius"/>
    </source>
</evidence>
<dbReference type="EMBL" id="VCIW01000002">
    <property type="protein sequence ID" value="TLS53549.1"/>
    <property type="molecule type" value="Genomic_DNA"/>
</dbReference>
<dbReference type="PANTHER" id="PTHR33932">
    <property type="entry name" value="NA(+)/H(+) ANTIPORTER SUBUNIT B"/>
    <property type="match status" value="1"/>
</dbReference>